<dbReference type="OrthoDB" id="9784484at2"/>
<dbReference type="Pfam" id="PF25876">
    <property type="entry name" value="HH_MFP_RND"/>
    <property type="match status" value="1"/>
</dbReference>
<dbReference type="InterPro" id="IPR050465">
    <property type="entry name" value="UPF0194_transport"/>
</dbReference>
<dbReference type="InterPro" id="IPR058792">
    <property type="entry name" value="Beta-barrel_RND_2"/>
</dbReference>
<sequence length="430" mass="46212">MKHTDPHSDMAKNLGIGETAGRPGKLKRRIIWGILMLLLIAFGVISLGMKNGNEGLQFTTEAATRGNLTVTVSATGNLEPTNQVDVGSEQSGTVRAVEADYNDLVTVGQVLARLDSTKLEAEVMKSQAALASAQATLLQAKATVREARSELARLKKVRRLSRNKAVSQSELDSAEAAYDRAVAEESMADAQIAEAEANLNSDQTDLSKSVILSPINGIVLTRSIEPGQTVAASLEAPVLFTLAEDLAQMELHVDVDEADVGQVKDGQEATFTVDAYPDRNFQARITQVRYGSETTDGVVTYETVLAVDNSDLSLRPGMTATADIIVRKVENKILIPNAALRFSPSPKAEKRSKRGFLSRLLPGPPPRDMPKKGENGDSDKKKQRVWTLRNDHPVPVPVTTGVTDGTMTEIIDGDIADGTKLIVDTVSVTS</sequence>
<feature type="domain" description="CusB-like beta-barrel" evidence="9">
    <location>
        <begin position="251"/>
        <end position="324"/>
    </location>
</feature>
<dbReference type="PANTHER" id="PTHR32347">
    <property type="entry name" value="EFFLUX SYSTEM COMPONENT YKNX-RELATED"/>
    <property type="match status" value="1"/>
</dbReference>
<feature type="domain" description="Multidrug resistance protein MdtA-like alpha-helical hairpin" evidence="7">
    <location>
        <begin position="130"/>
        <end position="206"/>
    </location>
</feature>
<dbReference type="FunFam" id="2.40.30.170:FF:000010">
    <property type="entry name" value="Efflux RND transporter periplasmic adaptor subunit"/>
    <property type="match status" value="1"/>
</dbReference>
<evidence type="ECO:0000256" key="2">
    <source>
        <dbReference type="ARBA" id="ARBA00009477"/>
    </source>
</evidence>
<evidence type="ECO:0000313" key="11">
    <source>
        <dbReference type="Proteomes" id="UP000288096"/>
    </source>
</evidence>
<organism evidence="10 11">
    <name type="scientific">Desulfonema ishimotonii</name>
    <dbReference type="NCBI Taxonomy" id="45657"/>
    <lineage>
        <taxon>Bacteria</taxon>
        <taxon>Pseudomonadati</taxon>
        <taxon>Thermodesulfobacteriota</taxon>
        <taxon>Desulfobacteria</taxon>
        <taxon>Desulfobacterales</taxon>
        <taxon>Desulfococcaceae</taxon>
        <taxon>Desulfonema</taxon>
    </lineage>
</organism>
<dbReference type="Gene3D" id="2.40.30.170">
    <property type="match status" value="1"/>
</dbReference>
<keyword evidence="6" id="KW-0472">Membrane</keyword>
<feature type="region of interest" description="Disordered" evidence="5">
    <location>
        <begin position="345"/>
        <end position="401"/>
    </location>
</feature>
<dbReference type="Proteomes" id="UP000288096">
    <property type="component" value="Unassembled WGS sequence"/>
</dbReference>
<comment type="caution">
    <text evidence="10">The sequence shown here is derived from an EMBL/GenBank/DDBJ whole genome shotgun (WGS) entry which is preliminary data.</text>
</comment>
<reference evidence="11" key="2">
    <citation type="submission" date="2019-01" db="EMBL/GenBank/DDBJ databases">
        <title>Genome sequence of Desulfonema ishimotonii strain Tokyo 01.</title>
        <authorList>
            <person name="Fukui M."/>
        </authorList>
    </citation>
    <scope>NUCLEOTIDE SEQUENCE [LARGE SCALE GENOMIC DNA]</scope>
    <source>
        <strain evidence="11">Tokyo 01</strain>
    </source>
</reference>
<evidence type="ECO:0000256" key="3">
    <source>
        <dbReference type="ARBA" id="ARBA00023054"/>
    </source>
</evidence>
<dbReference type="EMBL" id="BEXT01000001">
    <property type="protein sequence ID" value="GBC61137.1"/>
    <property type="molecule type" value="Genomic_DNA"/>
</dbReference>
<feature type="transmembrane region" description="Helical" evidence="6">
    <location>
        <begin position="30"/>
        <end position="49"/>
    </location>
</feature>
<dbReference type="RefSeq" id="WP_124328465.1">
    <property type="nucleotide sequence ID" value="NZ_BEXT01000001.1"/>
</dbReference>
<dbReference type="GO" id="GO:0030313">
    <property type="term" value="C:cell envelope"/>
    <property type="evidence" value="ECO:0007669"/>
    <property type="project" value="UniProtKB-SubCell"/>
</dbReference>
<evidence type="ECO:0000256" key="4">
    <source>
        <dbReference type="SAM" id="Coils"/>
    </source>
</evidence>
<name>A0A401FVY6_9BACT</name>
<dbReference type="Pfam" id="PF25917">
    <property type="entry name" value="BSH_RND"/>
    <property type="match status" value="1"/>
</dbReference>
<keyword evidence="11" id="KW-1185">Reference proteome</keyword>
<evidence type="ECO:0000256" key="6">
    <source>
        <dbReference type="SAM" id="Phobius"/>
    </source>
</evidence>
<dbReference type="Gene3D" id="2.40.50.100">
    <property type="match status" value="1"/>
</dbReference>
<feature type="compositionally biased region" description="Basic and acidic residues" evidence="5">
    <location>
        <begin position="368"/>
        <end position="380"/>
    </location>
</feature>
<dbReference type="InterPro" id="IPR058625">
    <property type="entry name" value="MdtA-like_BSH"/>
</dbReference>
<dbReference type="InterPro" id="IPR006143">
    <property type="entry name" value="RND_pump_MFP"/>
</dbReference>
<dbReference type="Pfam" id="PF25954">
    <property type="entry name" value="Beta-barrel_RND_2"/>
    <property type="match status" value="1"/>
</dbReference>
<reference evidence="11" key="1">
    <citation type="submission" date="2017-11" db="EMBL/GenBank/DDBJ databases">
        <authorList>
            <person name="Watanabe M."/>
            <person name="Kojima H."/>
        </authorList>
    </citation>
    <scope>NUCLEOTIDE SEQUENCE [LARGE SCALE GENOMIC DNA]</scope>
    <source>
        <strain evidence="11">Tokyo 01</strain>
    </source>
</reference>
<dbReference type="SUPFAM" id="SSF111369">
    <property type="entry name" value="HlyD-like secretion proteins"/>
    <property type="match status" value="1"/>
</dbReference>
<protein>
    <submittedName>
        <fullName evidence="10">Efflux transporter periplasmic adaptor subunit</fullName>
    </submittedName>
</protein>
<gene>
    <name evidence="10" type="ORF">DENIS_2097</name>
</gene>
<keyword evidence="6" id="KW-1133">Transmembrane helix</keyword>
<evidence type="ECO:0000256" key="1">
    <source>
        <dbReference type="ARBA" id="ARBA00004196"/>
    </source>
</evidence>
<evidence type="ECO:0000259" key="9">
    <source>
        <dbReference type="Pfam" id="PF25954"/>
    </source>
</evidence>
<feature type="coiled-coil region" evidence="4">
    <location>
        <begin position="130"/>
        <end position="177"/>
    </location>
</feature>
<evidence type="ECO:0000256" key="5">
    <source>
        <dbReference type="SAM" id="MobiDB-lite"/>
    </source>
</evidence>
<accession>A0A401FVY6</accession>
<dbReference type="PANTHER" id="PTHR32347:SF14">
    <property type="entry name" value="EFFLUX SYSTEM COMPONENT YKNX-RELATED"/>
    <property type="match status" value="1"/>
</dbReference>
<keyword evidence="3 4" id="KW-0175">Coiled coil</keyword>
<feature type="domain" description="Multidrug resistance protein MdtA-like barrel-sandwich hybrid" evidence="8">
    <location>
        <begin position="82"/>
        <end position="239"/>
    </location>
</feature>
<evidence type="ECO:0000313" key="10">
    <source>
        <dbReference type="EMBL" id="GBC61137.1"/>
    </source>
</evidence>
<comment type="subcellular location">
    <subcellularLocation>
        <location evidence="1">Cell envelope</location>
    </subcellularLocation>
</comment>
<dbReference type="GO" id="GO:0022857">
    <property type="term" value="F:transmembrane transporter activity"/>
    <property type="evidence" value="ECO:0007669"/>
    <property type="project" value="InterPro"/>
</dbReference>
<keyword evidence="6" id="KW-0812">Transmembrane</keyword>
<dbReference type="InterPro" id="IPR058624">
    <property type="entry name" value="MdtA-like_HH"/>
</dbReference>
<dbReference type="Gene3D" id="1.10.287.470">
    <property type="entry name" value="Helix hairpin bin"/>
    <property type="match status" value="1"/>
</dbReference>
<dbReference type="GO" id="GO:0016020">
    <property type="term" value="C:membrane"/>
    <property type="evidence" value="ECO:0007669"/>
    <property type="project" value="InterPro"/>
</dbReference>
<comment type="similarity">
    <text evidence="2">Belongs to the membrane fusion protein (MFP) (TC 8.A.1) family.</text>
</comment>
<evidence type="ECO:0000259" key="8">
    <source>
        <dbReference type="Pfam" id="PF25917"/>
    </source>
</evidence>
<dbReference type="AlphaFoldDB" id="A0A401FVY6"/>
<dbReference type="NCBIfam" id="TIGR01730">
    <property type="entry name" value="RND_mfp"/>
    <property type="match status" value="1"/>
</dbReference>
<evidence type="ECO:0000259" key="7">
    <source>
        <dbReference type="Pfam" id="PF25876"/>
    </source>
</evidence>
<proteinExistence type="inferred from homology"/>